<protein>
    <recommendedName>
        <fullName evidence="3">Lipoprotein</fullName>
    </recommendedName>
</protein>
<dbReference type="OrthoDB" id="5525692at2"/>
<reference evidence="1" key="1">
    <citation type="submission" date="2013-05" db="EMBL/GenBank/DDBJ databases">
        <title>Genome assembly of Cystobacter fuscus DSM 2262.</title>
        <authorList>
            <person name="Sharma G."/>
            <person name="Khatri I."/>
            <person name="Kaur C."/>
            <person name="Mayilraj S."/>
            <person name="Subramanian S."/>
        </authorList>
    </citation>
    <scope>NUCLEOTIDE SEQUENCE [LARGE SCALE GENOMIC DNA]</scope>
    <source>
        <strain evidence="1">DSM 2262</strain>
    </source>
</reference>
<dbReference type="EMBL" id="ANAH02000015">
    <property type="protein sequence ID" value="EPX59869.1"/>
    <property type="molecule type" value="Genomic_DNA"/>
</dbReference>
<name>S9QEV7_CYSF2</name>
<gene>
    <name evidence="1" type="ORF">D187_002613</name>
</gene>
<sequence length="97" mass="10019">MRAAIIAGLMAAGLLAGCGMSDGQEEISCANGATCIGSAVECEHQCGLSGAKVEPAEPTRTEAGFHLFYCCDSTECINTAIFCGRYCNENERGGICS</sequence>
<evidence type="ECO:0008006" key="3">
    <source>
        <dbReference type="Google" id="ProtNLM"/>
    </source>
</evidence>
<dbReference type="RefSeq" id="WP_002629418.1">
    <property type="nucleotide sequence ID" value="NZ_ANAH02000015.1"/>
</dbReference>
<accession>S9QEV7</accession>
<proteinExistence type="predicted"/>
<keyword evidence="2" id="KW-1185">Reference proteome</keyword>
<dbReference type="AlphaFoldDB" id="S9QEV7"/>
<organism evidence="1 2">
    <name type="scientific">Cystobacter fuscus (strain ATCC 25194 / DSM 2262 / NBRC 100088 / M29)</name>
    <dbReference type="NCBI Taxonomy" id="1242864"/>
    <lineage>
        <taxon>Bacteria</taxon>
        <taxon>Pseudomonadati</taxon>
        <taxon>Myxococcota</taxon>
        <taxon>Myxococcia</taxon>
        <taxon>Myxococcales</taxon>
        <taxon>Cystobacterineae</taxon>
        <taxon>Archangiaceae</taxon>
        <taxon>Cystobacter</taxon>
    </lineage>
</organism>
<comment type="caution">
    <text evidence="1">The sequence shown here is derived from an EMBL/GenBank/DDBJ whole genome shotgun (WGS) entry which is preliminary data.</text>
</comment>
<dbReference type="PROSITE" id="PS51257">
    <property type="entry name" value="PROKAR_LIPOPROTEIN"/>
    <property type="match status" value="1"/>
</dbReference>
<evidence type="ECO:0000313" key="2">
    <source>
        <dbReference type="Proteomes" id="UP000011682"/>
    </source>
</evidence>
<evidence type="ECO:0000313" key="1">
    <source>
        <dbReference type="EMBL" id="EPX59869.1"/>
    </source>
</evidence>
<dbReference type="Proteomes" id="UP000011682">
    <property type="component" value="Unassembled WGS sequence"/>
</dbReference>